<feature type="transmembrane region" description="Helical" evidence="1">
    <location>
        <begin position="62"/>
        <end position="80"/>
    </location>
</feature>
<gene>
    <name evidence="2" type="ORF">ARALYDRAFT_655302</name>
</gene>
<dbReference type="Proteomes" id="UP000008694">
    <property type="component" value="Unassembled WGS sequence"/>
</dbReference>
<keyword evidence="1" id="KW-0472">Membrane</keyword>
<sequence>MDPATVDESPSRRRPWWQNKYVIYDLVMNVLLIGFNVATFLYIRHYKIPLVSSIDHMIEFLVALYCLANIVGVATWVYMFKKIPERPFEGGVMGVAHICGVILLILFLYSISLAVALIIDSTSLNPINRYLSLRGPAANQGKKIQVEKRMRALTWLVYRCST</sequence>
<feature type="transmembrane region" description="Helical" evidence="1">
    <location>
        <begin position="92"/>
        <end position="119"/>
    </location>
</feature>
<feature type="transmembrane region" description="Helical" evidence="1">
    <location>
        <begin position="21"/>
        <end position="42"/>
    </location>
</feature>
<keyword evidence="3" id="KW-1185">Reference proteome</keyword>
<accession>D7MWC3</accession>
<protein>
    <submittedName>
        <fullName evidence="2">Predicted protein</fullName>
    </submittedName>
</protein>
<evidence type="ECO:0000256" key="1">
    <source>
        <dbReference type="SAM" id="Phobius"/>
    </source>
</evidence>
<name>D7MWC3_ARALL</name>
<dbReference type="EMBL" id="GL348786">
    <property type="protein sequence ID" value="EFH39156.1"/>
    <property type="molecule type" value="Genomic_DNA"/>
</dbReference>
<organism evidence="3">
    <name type="scientific">Arabidopsis lyrata subsp. lyrata</name>
    <name type="common">Lyre-leaved rock-cress</name>
    <dbReference type="NCBI Taxonomy" id="81972"/>
    <lineage>
        <taxon>Eukaryota</taxon>
        <taxon>Viridiplantae</taxon>
        <taxon>Streptophyta</taxon>
        <taxon>Embryophyta</taxon>
        <taxon>Tracheophyta</taxon>
        <taxon>Spermatophyta</taxon>
        <taxon>Magnoliopsida</taxon>
        <taxon>eudicotyledons</taxon>
        <taxon>Gunneridae</taxon>
        <taxon>Pentapetalae</taxon>
        <taxon>rosids</taxon>
        <taxon>malvids</taxon>
        <taxon>Brassicales</taxon>
        <taxon>Brassicaceae</taxon>
        <taxon>Camelineae</taxon>
        <taxon>Arabidopsis</taxon>
    </lineage>
</organism>
<keyword evidence="1" id="KW-0812">Transmembrane</keyword>
<evidence type="ECO:0000313" key="2">
    <source>
        <dbReference type="EMBL" id="EFH39156.1"/>
    </source>
</evidence>
<dbReference type="AlphaFoldDB" id="D7MWC3"/>
<proteinExistence type="predicted"/>
<dbReference type="Gramene" id="Al_scaffold_0096_4">
    <property type="protein sequence ID" value="Al_scaffold_0096_4"/>
    <property type="gene ID" value="Al_scaffold_0096_4"/>
</dbReference>
<dbReference type="HOGENOM" id="CLU_1637720_0_0_1"/>
<reference evidence="3" key="1">
    <citation type="journal article" date="2011" name="Nat. Genet.">
        <title>The Arabidopsis lyrata genome sequence and the basis of rapid genome size change.</title>
        <authorList>
            <person name="Hu T.T."/>
            <person name="Pattyn P."/>
            <person name="Bakker E.G."/>
            <person name="Cao J."/>
            <person name="Cheng J.-F."/>
            <person name="Clark R.M."/>
            <person name="Fahlgren N."/>
            <person name="Fawcett J.A."/>
            <person name="Grimwood J."/>
            <person name="Gundlach H."/>
            <person name="Haberer G."/>
            <person name="Hollister J.D."/>
            <person name="Ossowski S."/>
            <person name="Ottilar R.P."/>
            <person name="Salamov A.A."/>
            <person name="Schneeberger K."/>
            <person name="Spannagl M."/>
            <person name="Wang X."/>
            <person name="Yang L."/>
            <person name="Nasrallah M.E."/>
            <person name="Bergelson J."/>
            <person name="Carrington J.C."/>
            <person name="Gaut B.S."/>
            <person name="Schmutz J."/>
            <person name="Mayer K.F.X."/>
            <person name="Van de Peer Y."/>
            <person name="Grigoriev I.V."/>
            <person name="Nordborg M."/>
            <person name="Weigel D."/>
            <person name="Guo Y.-L."/>
        </authorList>
    </citation>
    <scope>NUCLEOTIDE SEQUENCE [LARGE SCALE GENOMIC DNA]</scope>
    <source>
        <strain evidence="3">cv. MN47</strain>
    </source>
</reference>
<keyword evidence="1" id="KW-1133">Transmembrane helix</keyword>
<evidence type="ECO:0000313" key="3">
    <source>
        <dbReference type="Proteomes" id="UP000008694"/>
    </source>
</evidence>